<evidence type="ECO:0000313" key="1">
    <source>
        <dbReference type="EMBL" id="KFD56320.1"/>
    </source>
</evidence>
<accession>A0A085MGH4</accession>
<dbReference type="AlphaFoldDB" id="A0A085MGH4"/>
<reference evidence="1 2" key="1">
    <citation type="journal article" date="2014" name="Nat. Genet.">
        <title>Genome and transcriptome of the porcine whipworm Trichuris suis.</title>
        <authorList>
            <person name="Jex A.R."/>
            <person name="Nejsum P."/>
            <person name="Schwarz E.M."/>
            <person name="Hu L."/>
            <person name="Young N.D."/>
            <person name="Hall R.S."/>
            <person name="Korhonen P.K."/>
            <person name="Liao S."/>
            <person name="Thamsborg S."/>
            <person name="Xia J."/>
            <person name="Xu P."/>
            <person name="Wang S."/>
            <person name="Scheerlinck J.P."/>
            <person name="Hofmann A."/>
            <person name="Sternberg P.W."/>
            <person name="Wang J."/>
            <person name="Gasser R.B."/>
        </authorList>
    </citation>
    <scope>NUCLEOTIDE SEQUENCE [LARGE SCALE GENOMIC DNA]</scope>
    <source>
        <strain evidence="1">DCEP-RM93M</strain>
    </source>
</reference>
<dbReference type="Proteomes" id="UP000030764">
    <property type="component" value="Unassembled WGS sequence"/>
</dbReference>
<evidence type="ECO:0000313" key="2">
    <source>
        <dbReference type="Proteomes" id="UP000030764"/>
    </source>
</evidence>
<keyword evidence="2" id="KW-1185">Reference proteome</keyword>
<dbReference type="EMBL" id="KL363194">
    <property type="protein sequence ID" value="KFD56320.1"/>
    <property type="molecule type" value="Genomic_DNA"/>
</dbReference>
<protein>
    <submittedName>
        <fullName evidence="1">Uncharacterized protein</fullName>
    </submittedName>
</protein>
<organism evidence="1 2">
    <name type="scientific">Trichuris suis</name>
    <name type="common">pig whipworm</name>
    <dbReference type="NCBI Taxonomy" id="68888"/>
    <lineage>
        <taxon>Eukaryota</taxon>
        <taxon>Metazoa</taxon>
        <taxon>Ecdysozoa</taxon>
        <taxon>Nematoda</taxon>
        <taxon>Enoplea</taxon>
        <taxon>Dorylaimia</taxon>
        <taxon>Trichinellida</taxon>
        <taxon>Trichuridae</taxon>
        <taxon>Trichuris</taxon>
    </lineage>
</organism>
<gene>
    <name evidence="1" type="ORF">M513_02775</name>
</gene>
<name>A0A085MGH4_9BILA</name>
<proteinExistence type="predicted"/>
<sequence>MDTQNANVVTGLSIETSPSCSPLRAPIFRRLSLGRRENPQDWPEDKSPAVKCSRSEADALCQLVEAEITWTPELEDKIKAAESSNTSSVASRSTAGKFACSRRLHLSVPPELLEKTSLNVTIGTRTESVRSVARIRNGDSLSKSQELSSSIDTSDCSQLEVIPSSLKEELLIAESEVHCIPSKHASSQSIKTLGHVSSNDEIIANSLSSSKQGSFSFGLETYESVSGSGTSLSETLQLSEDESSNDLAPAVVSPLLPNFTGQAALDAVAPPHRTSRQMKRRKVVKGGLVEQFQHWANQQSSHLNIWLYKLRSMTSDNTCANSTLEYKLKSTVKEFNCVRCFCDVCSDDQTSCAIIMFDADIFAHYALKLGDSFALLPPYNREIISPGSPWPIVVGPMFIQPKSTINT</sequence>